<evidence type="ECO:0000313" key="12">
    <source>
        <dbReference type="EMBL" id="GBG30592.1"/>
    </source>
</evidence>
<evidence type="ECO:0000256" key="3">
    <source>
        <dbReference type="ARBA" id="ARBA00009071"/>
    </source>
</evidence>
<organism evidence="12 13">
    <name type="scientific">Hondaea fermentalgiana</name>
    <dbReference type="NCBI Taxonomy" id="2315210"/>
    <lineage>
        <taxon>Eukaryota</taxon>
        <taxon>Sar</taxon>
        <taxon>Stramenopiles</taxon>
        <taxon>Bigyra</taxon>
        <taxon>Labyrinthulomycetes</taxon>
        <taxon>Thraustochytrida</taxon>
        <taxon>Thraustochytriidae</taxon>
        <taxon>Hondaea</taxon>
    </lineage>
</organism>
<name>A0A2R5GI76_9STRA</name>
<evidence type="ECO:0000313" key="13">
    <source>
        <dbReference type="Proteomes" id="UP000241890"/>
    </source>
</evidence>
<dbReference type="OrthoDB" id="10265211at2759"/>
<evidence type="ECO:0000256" key="8">
    <source>
        <dbReference type="ARBA" id="ARBA00023212"/>
    </source>
</evidence>
<feature type="compositionally biased region" description="Acidic residues" evidence="11">
    <location>
        <begin position="157"/>
        <end position="169"/>
    </location>
</feature>
<sequence>MEKLSHVEAQRVIGVLGDTLEQLACLAQVPEHASSNVFQALEARDRREVASCLESQFQYEEALVVAQEQCRSVDTLNQIEKKLRTNTRALCRALRDDAVARQTLEDIVAYGESKLADDEDIDDAPSTVNGSNTARASHLGGENKSGKGPSGNRVEVSSDEEKEQGEFEEGAAFAPKEVTSEVLADWLGGLRNVVFKALTTTVEEEHAEKELLQSVSSRKHEAEEDRSTLESELAIARRNRNRMVSELDAHVRKLETELREIKHAADEEEAQLELEISTKRKALDDEHAQICETLRTEEKKLNEELAKLTTEMEEKETSLGKKKNKAQAEVNGQIDRFDTDLGAKRDELERLRAQFDAESAKLDKLEDHFARVDAENARIAEEEAKWAEYMYEQTAQERARDHGAASVQKLFRGYVARAEVQNLQKKGKKGGKKK</sequence>
<keyword evidence="5" id="KW-0963">Cytoplasm</keyword>
<dbReference type="PROSITE" id="PS50096">
    <property type="entry name" value="IQ"/>
    <property type="match status" value="1"/>
</dbReference>
<keyword evidence="8" id="KW-0206">Cytoskeleton</keyword>
<comment type="caution">
    <text evidence="12">The sequence shown here is derived from an EMBL/GenBank/DDBJ whole genome shotgun (WGS) entry which is preliminary data.</text>
</comment>
<feature type="coiled-coil region" evidence="10">
    <location>
        <begin position="212"/>
        <end position="385"/>
    </location>
</feature>
<feature type="region of interest" description="Disordered" evidence="11">
    <location>
        <begin position="118"/>
        <end position="173"/>
    </location>
</feature>
<accession>A0A2R5GI76</accession>
<evidence type="ECO:0000256" key="5">
    <source>
        <dbReference type="ARBA" id="ARBA00022490"/>
    </source>
</evidence>
<evidence type="ECO:0000256" key="9">
    <source>
        <dbReference type="ARBA" id="ARBA00023273"/>
    </source>
</evidence>
<evidence type="ECO:0000256" key="4">
    <source>
        <dbReference type="ARBA" id="ARBA00021752"/>
    </source>
</evidence>
<protein>
    <recommendedName>
        <fullName evidence="4">Dynein regulatory complex protein 10</fullName>
    </recommendedName>
</protein>
<evidence type="ECO:0000256" key="1">
    <source>
        <dbReference type="ARBA" id="ARBA00003029"/>
    </source>
</evidence>
<comment type="similarity">
    <text evidence="3">Belongs to the DRC10 family.</text>
</comment>
<keyword evidence="7" id="KW-0969">Cilium</keyword>
<keyword evidence="13" id="KW-1185">Reference proteome</keyword>
<dbReference type="AlphaFoldDB" id="A0A2R5GI76"/>
<dbReference type="Gene3D" id="1.10.287.1490">
    <property type="match status" value="1"/>
</dbReference>
<feature type="compositionally biased region" description="Polar residues" evidence="11">
    <location>
        <begin position="126"/>
        <end position="135"/>
    </location>
</feature>
<gene>
    <name evidence="12" type="ORF">FCC1311_068122</name>
</gene>
<evidence type="ECO:0000256" key="7">
    <source>
        <dbReference type="ARBA" id="ARBA00023069"/>
    </source>
</evidence>
<dbReference type="InParanoid" id="A0A2R5GI76"/>
<evidence type="ECO:0000256" key="10">
    <source>
        <dbReference type="SAM" id="Coils"/>
    </source>
</evidence>
<keyword evidence="10" id="KW-0175">Coiled coil</keyword>
<evidence type="ECO:0000256" key="6">
    <source>
        <dbReference type="ARBA" id="ARBA00022846"/>
    </source>
</evidence>
<comment type="subcellular location">
    <subcellularLocation>
        <location evidence="2">Cytoplasm</location>
        <location evidence="2">Cytoskeleton</location>
        <location evidence="2">Flagellum axoneme</location>
    </subcellularLocation>
</comment>
<dbReference type="PANTHER" id="PTHR31598">
    <property type="entry name" value="IQ DOMAIN-CONTAINING PROTEIN D"/>
    <property type="match status" value="1"/>
</dbReference>
<dbReference type="EMBL" id="BEYU01000078">
    <property type="protein sequence ID" value="GBG30592.1"/>
    <property type="molecule type" value="Genomic_DNA"/>
</dbReference>
<reference evidence="12 13" key="1">
    <citation type="submission" date="2017-12" db="EMBL/GenBank/DDBJ databases">
        <title>Sequencing, de novo assembly and annotation of complete genome of a new Thraustochytrid species, strain FCC1311.</title>
        <authorList>
            <person name="Sedici K."/>
            <person name="Godart F."/>
            <person name="Aiese Cigliano R."/>
            <person name="Sanseverino W."/>
            <person name="Barakat M."/>
            <person name="Ortet P."/>
            <person name="Marechal E."/>
            <person name="Cagnac O."/>
            <person name="Amato A."/>
        </authorList>
    </citation>
    <scope>NUCLEOTIDE SEQUENCE [LARGE SCALE GENOMIC DNA]</scope>
</reference>
<dbReference type="InterPro" id="IPR042815">
    <property type="entry name" value="DRC10"/>
</dbReference>
<comment type="function">
    <text evidence="1">Component of the nexin-dynein regulatory complex (N-DRC), a key regulator of ciliary/flagellar motility which maintains the alignment and integrity of the distal axoneme and regulates microtubule sliding in motile axonemes.</text>
</comment>
<dbReference type="Proteomes" id="UP000241890">
    <property type="component" value="Unassembled WGS sequence"/>
</dbReference>
<evidence type="ECO:0000256" key="11">
    <source>
        <dbReference type="SAM" id="MobiDB-lite"/>
    </source>
</evidence>
<keyword evidence="6" id="KW-0282">Flagellum</keyword>
<keyword evidence="9" id="KW-0966">Cell projection</keyword>
<dbReference type="PANTHER" id="PTHR31598:SF1">
    <property type="entry name" value="DYNEIN REGULATORY COMPLEX PROTEIN 10"/>
    <property type="match status" value="1"/>
</dbReference>
<proteinExistence type="inferred from homology"/>
<evidence type="ECO:0000256" key="2">
    <source>
        <dbReference type="ARBA" id="ARBA00004611"/>
    </source>
</evidence>